<evidence type="ECO:0000313" key="1">
    <source>
        <dbReference type="EMBL" id="MBC5688185.1"/>
    </source>
</evidence>
<name>A0A923RP80_9FIRM</name>
<accession>A0A923RP80</accession>
<dbReference type="AlphaFoldDB" id="A0A923RP80"/>
<gene>
    <name evidence="1" type="ORF">H8S37_04455</name>
</gene>
<dbReference type="Proteomes" id="UP000652477">
    <property type="component" value="Unassembled WGS sequence"/>
</dbReference>
<dbReference type="RefSeq" id="WP_186874819.1">
    <property type="nucleotide sequence ID" value="NZ_JACOPF010000001.1"/>
</dbReference>
<keyword evidence="2" id="KW-1185">Reference proteome</keyword>
<protein>
    <submittedName>
        <fullName evidence="1">Uncharacterized protein</fullName>
    </submittedName>
</protein>
<reference evidence="1" key="1">
    <citation type="submission" date="2020-08" db="EMBL/GenBank/DDBJ databases">
        <title>Genome public.</title>
        <authorList>
            <person name="Liu C."/>
            <person name="Sun Q."/>
        </authorList>
    </citation>
    <scope>NUCLEOTIDE SEQUENCE</scope>
    <source>
        <strain evidence="1">NSJ-55</strain>
    </source>
</reference>
<proteinExistence type="predicted"/>
<dbReference type="EMBL" id="JACOPF010000001">
    <property type="protein sequence ID" value="MBC5688185.1"/>
    <property type="molecule type" value="Genomic_DNA"/>
</dbReference>
<evidence type="ECO:0000313" key="2">
    <source>
        <dbReference type="Proteomes" id="UP000652477"/>
    </source>
</evidence>
<sequence length="90" mass="10283">MTDNELLLAISDMLDKKLNSELAPIRNDITSIKLTLENNVLPRLQNIESCYTSTYERYKNEADSIDGMKEDIALLKKVVREHSAKLEKVS</sequence>
<comment type="caution">
    <text evidence="1">The sequence shown here is derived from an EMBL/GenBank/DDBJ whole genome shotgun (WGS) entry which is preliminary data.</text>
</comment>
<organism evidence="1 2">
    <name type="scientific">Mediterraneibacter hominis</name>
    <dbReference type="NCBI Taxonomy" id="2763054"/>
    <lineage>
        <taxon>Bacteria</taxon>
        <taxon>Bacillati</taxon>
        <taxon>Bacillota</taxon>
        <taxon>Clostridia</taxon>
        <taxon>Lachnospirales</taxon>
        <taxon>Lachnospiraceae</taxon>
        <taxon>Mediterraneibacter</taxon>
    </lineage>
</organism>